<name>A0A543KK48_9MICO</name>
<dbReference type="InterPro" id="IPR023577">
    <property type="entry name" value="CYTH_domain"/>
</dbReference>
<dbReference type="CDD" id="cd07374">
    <property type="entry name" value="CYTH-like_Pase"/>
    <property type="match status" value="1"/>
</dbReference>
<dbReference type="Gene3D" id="2.40.320.10">
    <property type="entry name" value="Hypothetical Protein Pfu-838710-001"/>
    <property type="match status" value="1"/>
</dbReference>
<protein>
    <submittedName>
        <fullName evidence="4">CHAD domain-containing protein</fullName>
    </submittedName>
</protein>
<dbReference type="AlphaFoldDB" id="A0A543KK48"/>
<gene>
    <name evidence="4" type="ORF">FB476_0298</name>
</gene>
<evidence type="ECO:0000313" key="5">
    <source>
        <dbReference type="Proteomes" id="UP000315133"/>
    </source>
</evidence>
<dbReference type="InterPro" id="IPR038186">
    <property type="entry name" value="CHAD_dom_sf"/>
</dbReference>
<feature type="domain" description="CYTH" evidence="2">
    <location>
        <begin position="3"/>
        <end position="204"/>
    </location>
</feature>
<dbReference type="RefSeq" id="WP_141817213.1">
    <property type="nucleotide sequence ID" value="NZ_BAAAIL010000003.1"/>
</dbReference>
<proteinExistence type="predicted"/>
<keyword evidence="5" id="KW-1185">Reference proteome</keyword>
<feature type="domain" description="CHAD" evidence="3">
    <location>
        <begin position="214"/>
        <end position="501"/>
    </location>
</feature>
<evidence type="ECO:0000259" key="2">
    <source>
        <dbReference type="PROSITE" id="PS51707"/>
    </source>
</evidence>
<evidence type="ECO:0000259" key="3">
    <source>
        <dbReference type="PROSITE" id="PS51708"/>
    </source>
</evidence>
<dbReference type="PROSITE" id="PS51707">
    <property type="entry name" value="CYTH"/>
    <property type="match status" value="1"/>
</dbReference>
<dbReference type="Pfam" id="PF05235">
    <property type="entry name" value="CHAD"/>
    <property type="match status" value="1"/>
</dbReference>
<organism evidence="4 5">
    <name type="scientific">Ornithinimicrobium humiphilum</name>
    <dbReference type="NCBI Taxonomy" id="125288"/>
    <lineage>
        <taxon>Bacteria</taxon>
        <taxon>Bacillati</taxon>
        <taxon>Actinomycetota</taxon>
        <taxon>Actinomycetes</taxon>
        <taxon>Micrococcales</taxon>
        <taxon>Ornithinimicrobiaceae</taxon>
        <taxon>Ornithinimicrobium</taxon>
    </lineage>
</organism>
<comment type="caution">
    <text evidence="4">The sequence shown here is derived from an EMBL/GenBank/DDBJ whole genome shotgun (WGS) entry which is preliminary data.</text>
</comment>
<evidence type="ECO:0000256" key="1">
    <source>
        <dbReference type="SAM" id="MobiDB-lite"/>
    </source>
</evidence>
<feature type="compositionally biased region" description="Basic and acidic residues" evidence="1">
    <location>
        <begin position="198"/>
        <end position="207"/>
    </location>
</feature>
<dbReference type="SMART" id="SM00880">
    <property type="entry name" value="CHAD"/>
    <property type="match status" value="1"/>
</dbReference>
<accession>A0A543KK48</accession>
<reference evidence="4 5" key="1">
    <citation type="submission" date="2019-06" db="EMBL/GenBank/DDBJ databases">
        <title>Sequencing the genomes of 1000 actinobacteria strains.</title>
        <authorList>
            <person name="Klenk H.-P."/>
        </authorList>
    </citation>
    <scope>NUCLEOTIDE SEQUENCE [LARGE SCALE GENOMIC DNA]</scope>
    <source>
        <strain evidence="4 5">DSM 12362</strain>
    </source>
</reference>
<feature type="region of interest" description="Disordered" evidence="1">
    <location>
        <begin position="191"/>
        <end position="217"/>
    </location>
</feature>
<dbReference type="PANTHER" id="PTHR39339:SF1">
    <property type="entry name" value="CHAD DOMAIN-CONTAINING PROTEIN"/>
    <property type="match status" value="1"/>
</dbReference>
<dbReference type="OrthoDB" id="9777271at2"/>
<dbReference type="PROSITE" id="PS51708">
    <property type="entry name" value="CHAD"/>
    <property type="match status" value="1"/>
</dbReference>
<dbReference type="SUPFAM" id="SSF55154">
    <property type="entry name" value="CYTH-like phosphatases"/>
    <property type="match status" value="1"/>
</dbReference>
<dbReference type="InterPro" id="IPR033469">
    <property type="entry name" value="CYTH-like_dom_sf"/>
</dbReference>
<dbReference type="Pfam" id="PF01928">
    <property type="entry name" value="CYTH"/>
    <property type="match status" value="1"/>
</dbReference>
<dbReference type="InterPro" id="IPR007899">
    <property type="entry name" value="CHAD_dom"/>
</dbReference>
<evidence type="ECO:0000313" key="4">
    <source>
        <dbReference type="EMBL" id="TQM95455.1"/>
    </source>
</evidence>
<dbReference type="Proteomes" id="UP000315133">
    <property type="component" value="Unassembled WGS sequence"/>
</dbReference>
<dbReference type="PANTHER" id="PTHR39339">
    <property type="entry name" value="SLR1444 PROTEIN"/>
    <property type="match status" value="1"/>
</dbReference>
<dbReference type="Gene3D" id="1.40.20.10">
    <property type="entry name" value="CHAD domain"/>
    <property type="match status" value="1"/>
</dbReference>
<dbReference type="EMBL" id="VFPU01000001">
    <property type="protein sequence ID" value="TQM95455.1"/>
    <property type="molecule type" value="Genomic_DNA"/>
</dbReference>
<sequence length="503" mass="54644">MKQVETELKFALGRQDPLPSPGDLARTGPVRAHALRAVYLDTRDLLLVRHRITLRRREGGTDAGWHLKLPRPDGSRLEVHAPLVDGPGRTRVPAELVAELRSALGHAWPEGVLGVLLPVAVLRTVRLQLDLTDPEDPGHVLAEMCDDAVTALPGGESWRELEVELVDGDVAFLDAVAEVFARQGVRPATSPSKLARALGDRPERAARGEAPSPEGPAADVVHTYLAEQVAGILGREDDLRADAPDAVHKARVATRRLRSALRTFRRLLHRDVTDPLREEVRWFAGALGAPRDAEVVRDRILTALEAQDEVVGPVRERVRTSLDERHTRARAELVGVLDSERYRELADRLVELLAEPPWRGRAHRPADAVLPTQVARAVDRASATAALASASTGAEQLHQLHEARKRAKAVRYAYEALAPSFGARAAEAAARWERVTEELGQVQDSVVAEAELTSLARAAEEAGEPTFTYGVLVGRETATRSGERIAGGLHALAEALDADVPLG</sequence>
<dbReference type="SMART" id="SM01118">
    <property type="entry name" value="CYTH"/>
    <property type="match status" value="1"/>
</dbReference>